<sequence>MTRIGLQQATASGRKRAGAMAMLAILLAGCSTGGGSAEPPTAALAPAPGQSQGQIRAPVKIALLLPMGGMGETAAIAKNLKQGAEMALFELNDPNVELITKDDGGTAAGARAAADAAIKEGAEIIVGPLLSQAVTGVAPVARQANVPVLTFSNNSAVAGQGVYLVNFLAEQEAERIISFAAANGKRRFAALIPDDAYGAVIEAAFRRSVQNNGGTVSVVERYPLAANGMLAPAKRVVEAIKAAEAQAAPVDALFLPGGQDSLPKIGPVIAYSGLDTTKVKLLGTSAWDYPAISRETAFIGGWYPGSDPLAWRSFAERFAKTFGTAPPRIASVAYDAVGFAIGLSTNPPGSRFTQANLTRTNGFSGVDGIVRFQPNGLSERGLAVLEVQKFGATVVDAAPASFEATKISAADQTGSIGKPN</sequence>
<evidence type="ECO:0000256" key="1">
    <source>
        <dbReference type="ARBA" id="ARBA00010062"/>
    </source>
</evidence>
<dbReference type="PANTHER" id="PTHR30483:SF6">
    <property type="entry name" value="PERIPLASMIC BINDING PROTEIN OF ABC TRANSPORTER FOR NATURAL AMINO ACIDS"/>
    <property type="match status" value="1"/>
</dbReference>
<evidence type="ECO:0000256" key="3">
    <source>
        <dbReference type="ARBA" id="ARBA00022970"/>
    </source>
</evidence>
<comment type="similarity">
    <text evidence="1">Belongs to the leucine-binding protein family.</text>
</comment>
<dbReference type="GO" id="GO:0006865">
    <property type="term" value="P:amino acid transport"/>
    <property type="evidence" value="ECO:0007669"/>
    <property type="project" value="UniProtKB-KW"/>
</dbReference>
<dbReference type="Proteomes" id="UP000440694">
    <property type="component" value="Unassembled WGS sequence"/>
</dbReference>
<name>A0A6I3KQU8_9HYPH</name>
<dbReference type="Pfam" id="PF13458">
    <property type="entry name" value="Peripla_BP_6"/>
    <property type="match status" value="1"/>
</dbReference>
<accession>A0A6I3KQU8</accession>
<dbReference type="InterPro" id="IPR051010">
    <property type="entry name" value="BCAA_transport"/>
</dbReference>
<organism evidence="5 6">
    <name type="scientific">Hyphomicrobium album</name>
    <dbReference type="NCBI Taxonomy" id="2665159"/>
    <lineage>
        <taxon>Bacteria</taxon>
        <taxon>Pseudomonadati</taxon>
        <taxon>Pseudomonadota</taxon>
        <taxon>Alphaproteobacteria</taxon>
        <taxon>Hyphomicrobiales</taxon>
        <taxon>Hyphomicrobiaceae</taxon>
        <taxon>Hyphomicrobium</taxon>
    </lineage>
</organism>
<dbReference type="Gene3D" id="3.40.50.2300">
    <property type="match status" value="2"/>
</dbReference>
<dbReference type="PANTHER" id="PTHR30483">
    <property type="entry name" value="LEUCINE-SPECIFIC-BINDING PROTEIN"/>
    <property type="match status" value="1"/>
</dbReference>
<dbReference type="AlphaFoldDB" id="A0A6I3KQU8"/>
<dbReference type="CDD" id="cd06339">
    <property type="entry name" value="PBP1_YraM_LppC_lipoprotein-like"/>
    <property type="match status" value="1"/>
</dbReference>
<reference evidence="5 6" key="1">
    <citation type="submission" date="2019-11" db="EMBL/GenBank/DDBJ databases">
        <title>Identification of a novel strain.</title>
        <authorList>
            <person name="Xu Q."/>
            <person name="Wang G."/>
        </authorList>
    </citation>
    <scope>NUCLEOTIDE SEQUENCE [LARGE SCALE GENOMIC DNA]</scope>
    <source>
        <strain evidence="6">xq</strain>
    </source>
</reference>
<keyword evidence="2" id="KW-0732">Signal</keyword>
<dbReference type="SUPFAM" id="SSF53822">
    <property type="entry name" value="Periplasmic binding protein-like I"/>
    <property type="match status" value="1"/>
</dbReference>
<keyword evidence="6" id="KW-1185">Reference proteome</keyword>
<evidence type="ECO:0000313" key="5">
    <source>
        <dbReference type="EMBL" id="MTD95081.1"/>
    </source>
</evidence>
<dbReference type="EMBL" id="WMBQ01000001">
    <property type="protein sequence ID" value="MTD95081.1"/>
    <property type="molecule type" value="Genomic_DNA"/>
</dbReference>
<dbReference type="RefSeq" id="WP_154739426.1">
    <property type="nucleotide sequence ID" value="NZ_WMBQ01000001.1"/>
</dbReference>
<feature type="domain" description="Leucine-binding protein" evidence="4">
    <location>
        <begin position="58"/>
        <end position="387"/>
    </location>
</feature>
<evidence type="ECO:0000256" key="2">
    <source>
        <dbReference type="ARBA" id="ARBA00022729"/>
    </source>
</evidence>
<keyword evidence="3" id="KW-0813">Transport</keyword>
<gene>
    <name evidence="5" type="ORF">GIW81_12135</name>
</gene>
<dbReference type="InterPro" id="IPR028082">
    <property type="entry name" value="Peripla_BP_I"/>
</dbReference>
<comment type="caution">
    <text evidence="5">The sequence shown here is derived from an EMBL/GenBank/DDBJ whole genome shotgun (WGS) entry which is preliminary data.</text>
</comment>
<dbReference type="PROSITE" id="PS51257">
    <property type="entry name" value="PROKAR_LIPOPROTEIN"/>
    <property type="match status" value="1"/>
</dbReference>
<evidence type="ECO:0000259" key="4">
    <source>
        <dbReference type="Pfam" id="PF13458"/>
    </source>
</evidence>
<dbReference type="InterPro" id="IPR028081">
    <property type="entry name" value="Leu-bd"/>
</dbReference>
<evidence type="ECO:0000313" key="6">
    <source>
        <dbReference type="Proteomes" id="UP000440694"/>
    </source>
</evidence>
<protein>
    <submittedName>
        <fullName evidence="5">ABC transporter substrate-binding protein</fullName>
    </submittedName>
</protein>
<proteinExistence type="inferred from homology"/>
<keyword evidence="3" id="KW-0029">Amino-acid transport</keyword>